<dbReference type="GeneID" id="87878115"/>
<dbReference type="Proteomes" id="UP001285908">
    <property type="component" value="Unassembled WGS sequence"/>
</dbReference>
<reference evidence="2 3" key="1">
    <citation type="journal article" date="2023" name="Mol. Phylogenet. Evol.">
        <title>Genome-scale phylogeny and comparative genomics of the fungal order Sordariales.</title>
        <authorList>
            <person name="Hensen N."/>
            <person name="Bonometti L."/>
            <person name="Westerberg I."/>
            <person name="Brannstrom I.O."/>
            <person name="Guillou S."/>
            <person name="Cros-Aarteil S."/>
            <person name="Calhoun S."/>
            <person name="Haridas S."/>
            <person name="Kuo A."/>
            <person name="Mondo S."/>
            <person name="Pangilinan J."/>
            <person name="Riley R."/>
            <person name="LaButti K."/>
            <person name="Andreopoulos B."/>
            <person name="Lipzen A."/>
            <person name="Chen C."/>
            <person name="Yan M."/>
            <person name="Daum C."/>
            <person name="Ng V."/>
            <person name="Clum A."/>
            <person name="Steindorff A."/>
            <person name="Ohm R.A."/>
            <person name="Martin F."/>
            <person name="Silar P."/>
            <person name="Natvig D.O."/>
            <person name="Lalanne C."/>
            <person name="Gautier V."/>
            <person name="Ament-Velasquez S.L."/>
            <person name="Kruys A."/>
            <person name="Hutchinson M.I."/>
            <person name="Powell A.J."/>
            <person name="Barry K."/>
            <person name="Miller A.N."/>
            <person name="Grigoriev I.V."/>
            <person name="Debuchy R."/>
            <person name="Gladieux P."/>
            <person name="Hiltunen Thoren M."/>
            <person name="Johannesson H."/>
        </authorList>
    </citation>
    <scope>NUCLEOTIDE SEQUENCE [LARGE SCALE GENOMIC DNA]</scope>
    <source>
        <strain evidence="2 3">FGSC 10403</strain>
    </source>
</reference>
<gene>
    <name evidence="2" type="ORF">B0T23DRAFT_434354</name>
</gene>
<evidence type="ECO:0000256" key="1">
    <source>
        <dbReference type="SAM" id="SignalP"/>
    </source>
</evidence>
<sequence length="118" mass="13097">MRLLASTYLSLALLIIAASAAVYGDQSRLRLSCPCSRNSLIPFQPRTHHIRQLMNTIDLRQLILLDLSLGGKDMTILGCFSSPSPYTPLTRLQTQREVVVRSLTAKAKPGSTKIKRCE</sequence>
<proteinExistence type="predicted"/>
<keyword evidence="1" id="KW-0732">Signal</keyword>
<dbReference type="RefSeq" id="XP_062696919.1">
    <property type="nucleotide sequence ID" value="XM_062840493.1"/>
</dbReference>
<dbReference type="EMBL" id="JAULSX010000001">
    <property type="protein sequence ID" value="KAK3499286.1"/>
    <property type="molecule type" value="Genomic_DNA"/>
</dbReference>
<evidence type="ECO:0000313" key="3">
    <source>
        <dbReference type="Proteomes" id="UP001285908"/>
    </source>
</evidence>
<evidence type="ECO:0000313" key="2">
    <source>
        <dbReference type="EMBL" id="KAK3499286.1"/>
    </source>
</evidence>
<dbReference type="AlphaFoldDB" id="A0AAJ0MV26"/>
<feature type="signal peptide" evidence="1">
    <location>
        <begin position="1"/>
        <end position="20"/>
    </location>
</feature>
<comment type="caution">
    <text evidence="2">The sequence shown here is derived from an EMBL/GenBank/DDBJ whole genome shotgun (WGS) entry which is preliminary data.</text>
</comment>
<name>A0AAJ0MV26_9PEZI</name>
<keyword evidence="3" id="KW-1185">Reference proteome</keyword>
<protein>
    <submittedName>
        <fullName evidence="2">Uncharacterized protein</fullName>
    </submittedName>
</protein>
<feature type="chain" id="PRO_5042527549" evidence="1">
    <location>
        <begin position="21"/>
        <end position="118"/>
    </location>
</feature>
<organism evidence="2 3">
    <name type="scientific">Neurospora hispaniola</name>
    <dbReference type="NCBI Taxonomy" id="588809"/>
    <lineage>
        <taxon>Eukaryota</taxon>
        <taxon>Fungi</taxon>
        <taxon>Dikarya</taxon>
        <taxon>Ascomycota</taxon>
        <taxon>Pezizomycotina</taxon>
        <taxon>Sordariomycetes</taxon>
        <taxon>Sordariomycetidae</taxon>
        <taxon>Sordariales</taxon>
        <taxon>Sordariaceae</taxon>
        <taxon>Neurospora</taxon>
    </lineage>
</organism>
<accession>A0AAJ0MV26</accession>